<name>A0A077Q1J0_XENBV</name>
<gene>
    <name evidence="1" type="ORF">XBKB1_4210017</name>
</gene>
<dbReference type="EMBL" id="CBSZ010000359">
    <property type="protein sequence ID" value="CDH25864.1"/>
    <property type="molecule type" value="Genomic_DNA"/>
</dbReference>
<comment type="caution">
    <text evidence="1">The sequence shown here is derived from an EMBL/GenBank/DDBJ whole genome shotgun (WGS) entry which is preliminary data.</text>
</comment>
<organism evidence="1">
    <name type="scientific">Xenorhabdus bovienii str. kraussei Becker Underwood</name>
    <dbReference type="NCBI Taxonomy" id="1398204"/>
    <lineage>
        <taxon>Bacteria</taxon>
        <taxon>Pseudomonadati</taxon>
        <taxon>Pseudomonadota</taxon>
        <taxon>Gammaproteobacteria</taxon>
        <taxon>Enterobacterales</taxon>
        <taxon>Morganellaceae</taxon>
        <taxon>Xenorhabdus</taxon>
    </lineage>
</organism>
<sequence length="23" mass="2655">MWDARLGMVVETEFSAVDLEKID</sequence>
<protein>
    <submittedName>
        <fullName evidence="1">Uncharacterized protein</fullName>
    </submittedName>
</protein>
<dbReference type="Proteomes" id="UP000028493">
    <property type="component" value="Unassembled WGS sequence"/>
</dbReference>
<proteinExistence type="predicted"/>
<dbReference type="AlphaFoldDB" id="A0A077Q1J0"/>
<dbReference type="HOGENOM" id="CLU_3423217_0_0_6"/>
<reference evidence="1" key="1">
    <citation type="submission" date="2013-07" db="EMBL/GenBank/DDBJ databases">
        <title>Sub-species coevolution in mutualistic symbiosis.</title>
        <authorList>
            <person name="Murfin K."/>
            <person name="Klassen J."/>
            <person name="Lee M."/>
            <person name="Forst S."/>
            <person name="Stock P."/>
            <person name="Goodrich-Blair H."/>
        </authorList>
    </citation>
    <scope>NUCLEOTIDE SEQUENCE [LARGE SCALE GENOMIC DNA]</scope>
    <source>
        <strain evidence="1">Kraussei Becker Underwood</strain>
    </source>
</reference>
<accession>A0A077Q1J0</accession>
<evidence type="ECO:0000313" key="1">
    <source>
        <dbReference type="EMBL" id="CDH25864.1"/>
    </source>
</evidence>